<evidence type="ECO:0000256" key="5">
    <source>
        <dbReference type="ARBA" id="ARBA00022679"/>
    </source>
</evidence>
<evidence type="ECO:0000256" key="6">
    <source>
        <dbReference type="ARBA" id="ARBA00022691"/>
    </source>
</evidence>
<evidence type="ECO:0000256" key="3">
    <source>
        <dbReference type="ARBA" id="ARBA00022454"/>
    </source>
</evidence>
<keyword evidence="3" id="KW-0158">Chromosome</keyword>
<dbReference type="AlphaFoldDB" id="A0A1D1YLR0"/>
<evidence type="ECO:0000259" key="11">
    <source>
        <dbReference type="PROSITE" id="PS51215"/>
    </source>
</evidence>
<feature type="region of interest" description="Disordered" evidence="8">
    <location>
        <begin position="784"/>
        <end position="831"/>
    </location>
</feature>
<organism evidence="12">
    <name type="scientific">Anthurium amnicola</name>
    <dbReference type="NCBI Taxonomy" id="1678845"/>
    <lineage>
        <taxon>Eukaryota</taxon>
        <taxon>Viridiplantae</taxon>
        <taxon>Streptophyta</taxon>
        <taxon>Embryophyta</taxon>
        <taxon>Tracheophyta</taxon>
        <taxon>Spermatophyta</taxon>
        <taxon>Magnoliopsida</taxon>
        <taxon>Liliopsida</taxon>
        <taxon>Araceae</taxon>
        <taxon>Pothoideae</taxon>
        <taxon>Potheae</taxon>
        <taxon>Anthurium</taxon>
    </lineage>
</organism>
<dbReference type="InterPro" id="IPR006560">
    <property type="entry name" value="AWS_dom"/>
</dbReference>
<dbReference type="Pfam" id="PF00856">
    <property type="entry name" value="SET"/>
    <property type="match status" value="1"/>
</dbReference>
<feature type="domain" description="AWS" evidence="11">
    <location>
        <begin position="1"/>
        <end position="48"/>
    </location>
</feature>
<evidence type="ECO:0000256" key="2">
    <source>
        <dbReference type="ARBA" id="ARBA00004286"/>
    </source>
</evidence>
<evidence type="ECO:0000256" key="4">
    <source>
        <dbReference type="ARBA" id="ARBA00022603"/>
    </source>
</evidence>
<dbReference type="Gene3D" id="2.170.270.10">
    <property type="entry name" value="SET domain"/>
    <property type="match status" value="1"/>
</dbReference>
<dbReference type="CDD" id="cd19172">
    <property type="entry name" value="SET_SETD2"/>
    <property type="match status" value="1"/>
</dbReference>
<gene>
    <name evidence="12" type="primary">ASHH2_0</name>
    <name evidence="12" type="ORF">g.82111</name>
</gene>
<keyword evidence="7" id="KW-0539">Nucleus</keyword>
<dbReference type="SMART" id="SM00317">
    <property type="entry name" value="SET"/>
    <property type="match status" value="1"/>
</dbReference>
<dbReference type="PROSITE" id="PS50868">
    <property type="entry name" value="POST_SET"/>
    <property type="match status" value="1"/>
</dbReference>
<dbReference type="InterPro" id="IPR050777">
    <property type="entry name" value="SET2_Histone-Lys_MeTrsfase"/>
</dbReference>
<dbReference type="SUPFAM" id="SSF82199">
    <property type="entry name" value="SET domain"/>
    <property type="match status" value="1"/>
</dbReference>
<dbReference type="FunFam" id="2.170.270.10:FF:000035">
    <property type="entry name" value="Histone-lysine N-methyltransferase"/>
    <property type="match status" value="1"/>
</dbReference>
<proteinExistence type="predicted"/>
<dbReference type="GO" id="GO:0005634">
    <property type="term" value="C:nucleus"/>
    <property type="evidence" value="ECO:0007669"/>
    <property type="project" value="UniProtKB-SubCell"/>
</dbReference>
<evidence type="ECO:0000313" key="12">
    <source>
        <dbReference type="EMBL" id="JAT55572.1"/>
    </source>
</evidence>
<dbReference type="SMART" id="SM00570">
    <property type="entry name" value="AWS"/>
    <property type="match status" value="1"/>
</dbReference>
<evidence type="ECO:0000256" key="1">
    <source>
        <dbReference type="ARBA" id="ARBA00004123"/>
    </source>
</evidence>
<evidence type="ECO:0000259" key="10">
    <source>
        <dbReference type="PROSITE" id="PS50868"/>
    </source>
</evidence>
<comment type="subcellular location">
    <subcellularLocation>
        <location evidence="2">Chromosome</location>
    </subcellularLocation>
    <subcellularLocation>
        <location evidence="1">Nucleus</location>
    </subcellularLocation>
</comment>
<reference evidence="12" key="1">
    <citation type="submission" date="2015-07" db="EMBL/GenBank/DDBJ databases">
        <title>Transcriptome Assembly of Anthurium amnicola.</title>
        <authorList>
            <person name="Suzuki J."/>
        </authorList>
    </citation>
    <scope>NUCLEOTIDE SEQUENCE</scope>
</reference>
<dbReference type="InterPro" id="IPR003616">
    <property type="entry name" value="Post-SET_dom"/>
</dbReference>
<dbReference type="InterPro" id="IPR001214">
    <property type="entry name" value="SET_dom"/>
</dbReference>
<evidence type="ECO:0000256" key="7">
    <source>
        <dbReference type="ARBA" id="ARBA00023242"/>
    </source>
</evidence>
<dbReference type="PANTHER" id="PTHR22884">
    <property type="entry name" value="SET DOMAIN PROTEINS"/>
    <property type="match status" value="1"/>
</dbReference>
<dbReference type="Pfam" id="PF17907">
    <property type="entry name" value="AWS"/>
    <property type="match status" value="1"/>
</dbReference>
<evidence type="ECO:0000259" key="9">
    <source>
        <dbReference type="PROSITE" id="PS50280"/>
    </source>
</evidence>
<dbReference type="PROSITE" id="PS50280">
    <property type="entry name" value="SET"/>
    <property type="match status" value="1"/>
</dbReference>
<keyword evidence="4 12" id="KW-0489">Methyltransferase</keyword>
<protein>
    <submittedName>
        <fullName evidence="12">Histone-lysine N-methyltransferase ASHH2</fullName>
    </submittedName>
</protein>
<evidence type="ECO:0000256" key="8">
    <source>
        <dbReference type="SAM" id="MobiDB-lite"/>
    </source>
</evidence>
<accession>A0A1D1YLR0</accession>
<keyword evidence="5 12" id="KW-0808">Transferase</keyword>
<dbReference type="PROSITE" id="PS51215">
    <property type="entry name" value="AWS"/>
    <property type="match status" value="1"/>
</dbReference>
<dbReference type="GO" id="GO:0046975">
    <property type="term" value="F:histone H3K36 methyltransferase activity"/>
    <property type="evidence" value="ECO:0007669"/>
    <property type="project" value="InterPro"/>
</dbReference>
<dbReference type="GO" id="GO:0005694">
    <property type="term" value="C:chromosome"/>
    <property type="evidence" value="ECO:0007669"/>
    <property type="project" value="UniProtKB-SubCell"/>
</dbReference>
<sequence>MVCQCKPPLDGSMGCGDECLNRMLNIECVSGTCPCGNLCSNQQFQKRKYAKFKWFRCGKKGFGLQLLEDVSEGEFLIEYVGEVLDLAAYEERQREYAFRGQKHFYFMTLNGNEVIDACAKGNLGRFINHSCEPNCCTEKWMVNGEVCIGLFAMRDIKKGEEVTFDYNYVRVFGAAANRCLCGSAECRGYIGGDPLSNKVFIQGDSDDKYPELAMICEDSEPEQHMDVVIPELTNATTVQHSVKNCKTAGKTSTVGQGMDIHLQSDDAFLKSSSDVRLSEISSPSKSEIGSYSNAKRIHKAVDDNQHASILHHRVKLSSSRSSFKKGSCITNKSVVQRGIKPSTGSNTQPAVLRPGQLEGVEERLNELLDDGGGISKRRDATKGYLKLLFLTATSGDTVKCEASQSTRDLSLILDAILKTTSNRVLVDIINKNGLQMLHNIMKQNGKSFNRIPILRKLLKVLEFLAVKGILTPEHINTIPSHAGVESFKDSIIKLTYHKDMQVHQIARTFRDKWLPRTIRKVNLSDRDNGWVNLKRGNPNRSPPFRRHHNQGLRDSEAICVSQVDHAPSSLHGLDAPSQTRSIHSKQVSTSAASVSINSTPVKLQKRKSRWDQPCDATNLDLQIHPEEHGAQTRPKMMKSFLDKPESNFYTKSEKELISLSAKITGSTDLMLHGIEELPPGFGSPISNGQLWNPDISTVSAEVAVGHAQARYLPQLTVSYGFPLTLVRQLSTAGAEVEGDQNQPSGIIAAGMPFHPFPPLPPLGKMDYSHHKMMLEGGREEIRPTDSAASEFESSIPSSAVERSPEVAESKIGSQLAEKMSQASNGLKRRFSQPARWNKCKYQKFGPPWPRERNGYMRNWISNEAL</sequence>
<dbReference type="GO" id="GO:0032259">
    <property type="term" value="P:methylation"/>
    <property type="evidence" value="ECO:0007669"/>
    <property type="project" value="UniProtKB-KW"/>
</dbReference>
<name>A0A1D1YLR0_9ARAE</name>
<feature type="domain" description="SET" evidence="9">
    <location>
        <begin position="50"/>
        <end position="167"/>
    </location>
</feature>
<dbReference type="InterPro" id="IPR044437">
    <property type="entry name" value="SETD2/Set2_SET"/>
</dbReference>
<feature type="domain" description="Post-SET" evidence="10">
    <location>
        <begin position="175"/>
        <end position="191"/>
    </location>
</feature>
<keyword evidence="6" id="KW-0949">S-adenosyl-L-methionine</keyword>
<dbReference type="EMBL" id="GDJX01012364">
    <property type="protein sequence ID" value="JAT55572.1"/>
    <property type="molecule type" value="Transcribed_RNA"/>
</dbReference>
<dbReference type="InterPro" id="IPR046341">
    <property type="entry name" value="SET_dom_sf"/>
</dbReference>